<gene>
    <name evidence="1" type="ORF">SAMN05444398_104201</name>
</gene>
<dbReference type="PANTHER" id="PTHR10704">
    <property type="entry name" value="CARBOHYDRATE SULFOTRANSFERASE"/>
    <property type="match status" value="1"/>
</dbReference>
<proteinExistence type="predicted"/>
<keyword evidence="1" id="KW-0808">Transferase</keyword>
<keyword evidence="2" id="KW-1185">Reference proteome</keyword>
<organism evidence="1 2">
    <name type="scientific">Roseovarius pacificus</name>
    <dbReference type="NCBI Taxonomy" id="337701"/>
    <lineage>
        <taxon>Bacteria</taxon>
        <taxon>Pseudomonadati</taxon>
        <taxon>Pseudomonadota</taxon>
        <taxon>Alphaproteobacteria</taxon>
        <taxon>Rhodobacterales</taxon>
        <taxon>Roseobacteraceae</taxon>
        <taxon>Roseovarius</taxon>
    </lineage>
</organism>
<dbReference type="GO" id="GO:0001517">
    <property type="term" value="F:N-acetylglucosamine 6-O-sulfotransferase activity"/>
    <property type="evidence" value="ECO:0007669"/>
    <property type="project" value="TreeGrafter"/>
</dbReference>
<dbReference type="SUPFAM" id="SSF52540">
    <property type="entry name" value="P-loop containing nucleoside triphosphate hydrolases"/>
    <property type="match status" value="1"/>
</dbReference>
<dbReference type="InterPro" id="IPR051135">
    <property type="entry name" value="Gal/GlcNAc/GalNAc_ST"/>
</dbReference>
<accession>A0A1M7CDW6</accession>
<evidence type="ECO:0000313" key="2">
    <source>
        <dbReference type="Proteomes" id="UP000183974"/>
    </source>
</evidence>
<dbReference type="STRING" id="337701.SAMN05444398_104201"/>
<evidence type="ECO:0000313" key="1">
    <source>
        <dbReference type="EMBL" id="SHL65363.1"/>
    </source>
</evidence>
<dbReference type="EMBL" id="FRBR01000004">
    <property type="protein sequence ID" value="SHL65363.1"/>
    <property type="molecule type" value="Genomic_DNA"/>
</dbReference>
<protein>
    <submittedName>
        <fullName evidence="1">Sulfotransferase family protein</fullName>
    </submittedName>
</protein>
<dbReference type="GO" id="GO:0006044">
    <property type="term" value="P:N-acetylglucosamine metabolic process"/>
    <property type="evidence" value="ECO:0007669"/>
    <property type="project" value="TreeGrafter"/>
</dbReference>
<dbReference type="GO" id="GO:0006790">
    <property type="term" value="P:sulfur compound metabolic process"/>
    <property type="evidence" value="ECO:0007669"/>
    <property type="project" value="TreeGrafter"/>
</dbReference>
<dbReference type="AlphaFoldDB" id="A0A1M7CDW6"/>
<dbReference type="Gene3D" id="3.40.50.300">
    <property type="entry name" value="P-loop containing nucleotide triphosphate hydrolases"/>
    <property type="match status" value="1"/>
</dbReference>
<reference evidence="1 2" key="1">
    <citation type="submission" date="2016-11" db="EMBL/GenBank/DDBJ databases">
        <authorList>
            <person name="Jaros S."/>
            <person name="Januszkiewicz K."/>
            <person name="Wedrychowicz H."/>
        </authorList>
    </citation>
    <scope>NUCLEOTIDE SEQUENCE [LARGE SCALE GENOMIC DNA]</scope>
    <source>
        <strain evidence="1 2">DSM 29589</strain>
    </source>
</reference>
<sequence length="348" mass="38913">MPRLETPVILFCSERSGSNMIAKIFDAHPQVCAPGASHLFKVMSECAYRYAPGSDDLRQAVLALFNAKVSQWAIDAWPSDERAALLTGLSHAGDMAAALYAAEAKAAGKPHVMMKENSSFRYLPMLTAQSTRPRILFMVRDPRDMAVSWTNGPVMRGGVLRAAERWRQDQAGYLETLAQLGPVTPVAFLRYEDILADPEGQLRRVCTMLDLPFSEEMLRFSERSSSARSDAQRSSMWSNLDKPLISDNTQKFRRELDDEQIAYIEAVAGPMMAAMGYETARQGQPAFGRFDTLEDLRAHLALTEPHNKPAYQDLPAEERARFEAWSRLYASMKARPPLSPGQLLKGHE</sequence>
<dbReference type="OrthoDB" id="977108at2"/>
<dbReference type="RefSeq" id="WP_073034541.1">
    <property type="nucleotide sequence ID" value="NZ_BMLR01000004.1"/>
</dbReference>
<name>A0A1M7CDW6_9RHOB</name>
<dbReference type="PANTHER" id="PTHR10704:SF44">
    <property type="entry name" value="LD35051P-RELATED"/>
    <property type="match status" value="1"/>
</dbReference>
<dbReference type="InterPro" id="IPR027417">
    <property type="entry name" value="P-loop_NTPase"/>
</dbReference>
<dbReference type="Proteomes" id="UP000183974">
    <property type="component" value="Unassembled WGS sequence"/>
</dbReference>
<dbReference type="Pfam" id="PF13469">
    <property type="entry name" value="Sulfotransfer_3"/>
    <property type="match status" value="1"/>
</dbReference>